<dbReference type="EMBL" id="BLAN01000127">
    <property type="protein sequence ID" value="GET09301.1"/>
    <property type="molecule type" value="Genomic_DNA"/>
</dbReference>
<reference evidence="2" key="1">
    <citation type="submission" date="2019-10" db="EMBL/GenBank/DDBJ databases">
        <title>Lactobacillus agilis SY111 Whole Genome Sequencing Project.</title>
        <authorList>
            <person name="Suzuki S."/>
            <person name="Endo A."/>
            <person name="Maeno S."/>
            <person name="Shiwa Y."/>
            <person name="Matsutani M."/>
            <person name="Kajikawa A."/>
        </authorList>
    </citation>
    <scope>NUCLEOTIDE SEQUENCE</scope>
    <source>
        <strain evidence="2">SY111</strain>
    </source>
</reference>
<comment type="caution">
    <text evidence="2">The sequence shown here is derived from an EMBL/GenBank/DDBJ whole genome shotgun (WGS) entry which is preliminary data.</text>
</comment>
<dbReference type="RefSeq" id="WP_371864700.1">
    <property type="nucleotide sequence ID" value="NZ_BLAN01000127.1"/>
</dbReference>
<gene>
    <name evidence="2" type="ORF">SY111_19250</name>
</gene>
<protein>
    <recommendedName>
        <fullName evidence="1">Transposase IS204/IS1001/IS1096/IS1165 DDE domain-containing protein</fullName>
    </recommendedName>
</protein>
<dbReference type="Proteomes" id="UP000494178">
    <property type="component" value="Unassembled WGS sequence"/>
</dbReference>
<name>A0A6F9XVH3_9LACO</name>
<dbReference type="InterPro" id="IPR002560">
    <property type="entry name" value="Transposase_DDE"/>
</dbReference>
<evidence type="ECO:0000259" key="1">
    <source>
        <dbReference type="Pfam" id="PF01610"/>
    </source>
</evidence>
<feature type="domain" description="Transposase IS204/IS1001/IS1096/IS1165 DDE" evidence="1">
    <location>
        <begin position="35"/>
        <end position="86"/>
    </location>
</feature>
<sequence length="106" mass="12432">MFKKLSRLRNTRRLPPKNIKNIDNNYLIQILNALTTDKNLAHVLNAANPKFAKYSNGPIEGINRKIKLLRRLSFDMPNFTNMKKRIILWLNFKPKKKDSKKIALIS</sequence>
<evidence type="ECO:0000313" key="2">
    <source>
        <dbReference type="EMBL" id="GET09301.1"/>
    </source>
</evidence>
<proteinExistence type="predicted"/>
<dbReference type="Pfam" id="PF01610">
    <property type="entry name" value="DDE_Tnp_ISL3"/>
    <property type="match status" value="1"/>
</dbReference>
<accession>A0A6F9XVH3</accession>
<dbReference type="AlphaFoldDB" id="A0A6F9XVH3"/>
<organism evidence="2">
    <name type="scientific">Ligilactobacillus agilis</name>
    <dbReference type="NCBI Taxonomy" id="1601"/>
    <lineage>
        <taxon>Bacteria</taxon>
        <taxon>Bacillati</taxon>
        <taxon>Bacillota</taxon>
        <taxon>Bacilli</taxon>
        <taxon>Lactobacillales</taxon>
        <taxon>Lactobacillaceae</taxon>
        <taxon>Ligilactobacillus</taxon>
    </lineage>
</organism>